<dbReference type="InterPro" id="IPR013783">
    <property type="entry name" value="Ig-like_fold"/>
</dbReference>
<dbReference type="RefSeq" id="WP_169606248.1">
    <property type="nucleotide sequence ID" value="NZ_CP051682.1"/>
</dbReference>
<accession>A0A7L5DWU9</accession>
<dbReference type="Proteomes" id="UP000503278">
    <property type="component" value="Chromosome"/>
</dbReference>
<keyword evidence="2" id="KW-1185">Reference proteome</keyword>
<organism evidence="1 2">
    <name type="scientific">Mucilaginibacter robiniae</name>
    <dbReference type="NCBI Taxonomy" id="2728022"/>
    <lineage>
        <taxon>Bacteria</taxon>
        <taxon>Pseudomonadati</taxon>
        <taxon>Bacteroidota</taxon>
        <taxon>Sphingobacteriia</taxon>
        <taxon>Sphingobacteriales</taxon>
        <taxon>Sphingobacteriaceae</taxon>
        <taxon>Mucilaginibacter</taxon>
    </lineage>
</organism>
<dbReference type="EMBL" id="CP051682">
    <property type="protein sequence ID" value="QJD95231.1"/>
    <property type="molecule type" value="Genomic_DNA"/>
</dbReference>
<evidence type="ECO:0000313" key="2">
    <source>
        <dbReference type="Proteomes" id="UP000503278"/>
    </source>
</evidence>
<dbReference type="PROSITE" id="PS51257">
    <property type="entry name" value="PROKAR_LIPOPROTEIN"/>
    <property type="match status" value="1"/>
</dbReference>
<dbReference type="KEGG" id="mrob:HH214_04740"/>
<evidence type="ECO:0008006" key="3">
    <source>
        <dbReference type="Google" id="ProtNLM"/>
    </source>
</evidence>
<gene>
    <name evidence="1" type="ORF">HH214_04740</name>
</gene>
<dbReference type="AlphaFoldDB" id="A0A7L5DWU9"/>
<reference evidence="1 2" key="1">
    <citation type="submission" date="2020-04" db="EMBL/GenBank/DDBJ databases">
        <title>Genome sequencing of novel species.</title>
        <authorList>
            <person name="Heo J."/>
            <person name="Kim S.-J."/>
            <person name="Kim J.-S."/>
            <person name="Hong S.-B."/>
            <person name="Kwon S.-W."/>
        </authorList>
    </citation>
    <scope>NUCLEOTIDE SEQUENCE [LARGE SCALE GENOMIC DNA]</scope>
    <source>
        <strain evidence="1 2">F39-2</strain>
    </source>
</reference>
<dbReference type="InterPro" id="IPR036116">
    <property type="entry name" value="FN3_sf"/>
</dbReference>
<sequence length="236" mass="25296">MKRILATISIMTLLTGYGCSGGGGKDNPEPIVVAVPEKAVLISPIQNELRQQGTVISASQSTVTLKWNSAANTDTYEVSLKNLETGSSSTQTTNNTQLDMTLQRNAPYSWSVKSKSTKSTSTAQSDTWKFYNSGLGTLSYAPFPAELVSPSLNSSITATDGKITLTWSGSDVDNDIVGYDVYLDIKASPNLLKSNVSDTIIGNIVVTSGTIYYWKVVTKDSKGNTSQSATYTFTVK</sequence>
<evidence type="ECO:0000313" key="1">
    <source>
        <dbReference type="EMBL" id="QJD95231.1"/>
    </source>
</evidence>
<dbReference type="Gene3D" id="2.60.40.10">
    <property type="entry name" value="Immunoglobulins"/>
    <property type="match status" value="2"/>
</dbReference>
<dbReference type="SUPFAM" id="SSF49265">
    <property type="entry name" value="Fibronectin type III"/>
    <property type="match status" value="1"/>
</dbReference>
<protein>
    <recommendedName>
        <fullName evidence="3">Fibronectin type-III domain-containing protein</fullName>
    </recommendedName>
</protein>
<name>A0A7L5DWU9_9SPHI</name>
<proteinExistence type="predicted"/>